<feature type="chain" id="PRO_5046099471" description="WxL Interacting Protein peptidoglycan binding domain-containing protein" evidence="1">
    <location>
        <begin position="29"/>
        <end position="180"/>
    </location>
</feature>
<dbReference type="Pfam" id="PF06030">
    <property type="entry name" value="WxLIP_PGBD"/>
    <property type="match status" value="1"/>
</dbReference>
<name>A0ABP3AWQ7_9LIST</name>
<evidence type="ECO:0000313" key="3">
    <source>
        <dbReference type="EMBL" id="EUJ30295.1"/>
    </source>
</evidence>
<organism evidence="3 4">
    <name type="scientific">Listeria floridensis FSL S10-1187</name>
    <dbReference type="NCBI Taxonomy" id="1265817"/>
    <lineage>
        <taxon>Bacteria</taxon>
        <taxon>Bacillati</taxon>
        <taxon>Bacillota</taxon>
        <taxon>Bacilli</taxon>
        <taxon>Bacillales</taxon>
        <taxon>Listeriaceae</taxon>
        <taxon>Listeria</taxon>
    </lineage>
</organism>
<sequence>MILKFKRIIAVVLIALLSIAIVAKPTKAAEMNFAVQAIIPSNQVDKTQTYFDLRMKPGQKQDIEVELRNDTKRAVTIEIQANRSITNDNGVVEYNNSTKKKDPSLKVDFNEIAKVQKEATLKPGTSQRVKVHLKMPQEKFDGIVLGGLYFTEKDEAKNDDKKKQKKVRLSINMLILSEFS</sequence>
<feature type="domain" description="WxL Interacting Protein peptidoglycan binding" evidence="2">
    <location>
        <begin position="33"/>
        <end position="152"/>
    </location>
</feature>
<dbReference type="EMBL" id="AODF01000024">
    <property type="protein sequence ID" value="EUJ30295.1"/>
    <property type="molecule type" value="Genomic_DNA"/>
</dbReference>
<dbReference type="RefSeq" id="WP_051993582.1">
    <property type="nucleotide sequence ID" value="NZ_AODF01000024.1"/>
</dbReference>
<protein>
    <recommendedName>
        <fullName evidence="2">WxL Interacting Protein peptidoglycan binding domain-containing protein</fullName>
    </recommendedName>
</protein>
<evidence type="ECO:0000313" key="4">
    <source>
        <dbReference type="Proteomes" id="UP000019249"/>
    </source>
</evidence>
<evidence type="ECO:0000259" key="2">
    <source>
        <dbReference type="Pfam" id="PF06030"/>
    </source>
</evidence>
<accession>A0ABP3AWQ7</accession>
<evidence type="ECO:0000256" key="1">
    <source>
        <dbReference type="SAM" id="SignalP"/>
    </source>
</evidence>
<keyword evidence="1" id="KW-0732">Signal</keyword>
<reference evidence="3 4" key="1">
    <citation type="journal article" date="2014" name="Int. J. Syst. Evol. Microbiol.">
        <title>Listeria floridensis sp. nov., Listeria aquatica sp. nov., Listeria cornellensis sp. nov., Listeria riparia sp. nov. and Listeria grandensis sp. nov., from agricultural and natural environments.</title>
        <authorList>
            <person name="den Bakker H.C."/>
            <person name="Warchocki S."/>
            <person name="Wright E.M."/>
            <person name="Allred A.F."/>
            <person name="Ahlstrom C."/>
            <person name="Manuel C.S."/>
            <person name="Stasiewicz M.J."/>
            <person name="Burrell A."/>
            <person name="Roof S."/>
            <person name="Strawn L."/>
            <person name="Fortes E.D."/>
            <person name="Nightingale K.K."/>
            <person name="Kephart D."/>
            <person name="Wiedmann M."/>
        </authorList>
    </citation>
    <scope>NUCLEOTIDE SEQUENCE [LARGE SCALE GENOMIC DNA]</scope>
    <source>
        <strain evidence="3 4">FSL S10-1187</strain>
    </source>
</reference>
<comment type="caution">
    <text evidence="3">The sequence shown here is derived from an EMBL/GenBank/DDBJ whole genome shotgun (WGS) entry which is preliminary data.</text>
</comment>
<proteinExistence type="predicted"/>
<gene>
    <name evidence="3" type="ORF">MFLO_10748</name>
</gene>
<feature type="signal peptide" evidence="1">
    <location>
        <begin position="1"/>
        <end position="28"/>
    </location>
</feature>
<dbReference type="Proteomes" id="UP000019249">
    <property type="component" value="Unassembled WGS sequence"/>
</dbReference>
<dbReference type="InterPro" id="IPR010317">
    <property type="entry name" value="WxLIP_PGBD"/>
</dbReference>
<keyword evidence="4" id="KW-1185">Reference proteome</keyword>